<dbReference type="EMBL" id="MN850619">
    <property type="protein sequence ID" value="QHR72190.1"/>
    <property type="molecule type" value="Genomic_DNA"/>
</dbReference>
<evidence type="ECO:0000313" key="1">
    <source>
        <dbReference type="EMBL" id="QHR72190.1"/>
    </source>
</evidence>
<evidence type="ECO:0000313" key="2">
    <source>
        <dbReference type="Proteomes" id="UP000464210"/>
    </source>
</evidence>
<name>A0A6B9X650_9CAUD</name>
<reference evidence="2" key="1">
    <citation type="submission" date="2019-12" db="EMBL/GenBank/DDBJ databases">
        <authorList>
            <person name="Olsen N.S."/>
            <person name="Junco L.M.F."/>
            <person name="Kot W."/>
            <person name="Hansen L.H."/>
        </authorList>
    </citation>
    <scope>NUCLEOTIDE SEQUENCE [LARGE SCALE GENOMIC DNA]</scope>
</reference>
<sequence>MFELLKVLYINFGYDKTFSGSQLTKVFNKYLPHASIRDKANWSHRLRKSGYISVVGATGFNNEYLMRINESKAKNVLLNCNDYQQKDEEVSVGEVGYFIGDIHFTSMEAAVEHCKRTVIQTKRKRIVWEEV</sequence>
<keyword evidence="2" id="KW-1185">Reference proteome</keyword>
<dbReference type="Proteomes" id="UP000464210">
    <property type="component" value="Segment"/>
</dbReference>
<gene>
    <name evidence="1" type="ORF">finno_54</name>
</gene>
<organism evidence="1 2">
    <name type="scientific">Escherichia phage finno</name>
    <dbReference type="NCBI Taxonomy" id="2696395"/>
    <lineage>
        <taxon>Viruses</taxon>
        <taxon>Duplodnaviria</taxon>
        <taxon>Heunggongvirae</taxon>
        <taxon>Uroviricota</taxon>
        <taxon>Caudoviricetes</taxon>
        <taxon>Andersonviridae</taxon>
        <taxon>Ounavirinae</taxon>
        <taxon>Felixounavirus</taxon>
        <taxon>Felixounavirus finno</taxon>
    </lineage>
</organism>
<protein>
    <submittedName>
        <fullName evidence="1">Uncharacterized protein</fullName>
    </submittedName>
</protein>
<reference evidence="2" key="2">
    <citation type="journal article" date="2020" name="Viruses">
        <title>Exploring the Remarkable Diversity of Culturable Escherichia coli Phages in the Danish Wastewater Environment.</title>
        <authorList>
            <person name="Olsen N.S."/>
            <person name="Forero-Junco L."/>
            <person name="Kot W."/>
            <person name="Hansen L.H."/>
        </authorList>
    </citation>
    <scope>NUCLEOTIDE SEQUENCE [LARGE SCALE GENOMIC DNA]</scope>
</reference>
<accession>A0A6B9X650</accession>
<proteinExistence type="predicted"/>